<evidence type="ECO:0008006" key="4">
    <source>
        <dbReference type="Google" id="ProtNLM"/>
    </source>
</evidence>
<evidence type="ECO:0000256" key="1">
    <source>
        <dbReference type="SAM" id="Phobius"/>
    </source>
</evidence>
<feature type="transmembrane region" description="Helical" evidence="1">
    <location>
        <begin position="6"/>
        <end position="21"/>
    </location>
</feature>
<feature type="transmembrane region" description="Helical" evidence="1">
    <location>
        <begin position="28"/>
        <end position="45"/>
    </location>
</feature>
<gene>
    <name evidence="2" type="ORF">TZ91_00711</name>
</gene>
<name>A0A081Q230_STRMT</name>
<feature type="transmembrane region" description="Helical" evidence="1">
    <location>
        <begin position="299"/>
        <end position="315"/>
    </location>
</feature>
<dbReference type="InterPro" id="IPR049458">
    <property type="entry name" value="EpsG-like"/>
</dbReference>
<proteinExistence type="predicted"/>
<accession>A0A081Q230</accession>
<feature type="transmembrane region" description="Helical" evidence="1">
    <location>
        <begin position="275"/>
        <end position="293"/>
    </location>
</feature>
<feature type="transmembrane region" description="Helical" evidence="1">
    <location>
        <begin position="327"/>
        <end position="347"/>
    </location>
</feature>
<feature type="transmembrane region" description="Helical" evidence="1">
    <location>
        <begin position="127"/>
        <end position="160"/>
    </location>
</feature>
<dbReference type="Pfam" id="PF14897">
    <property type="entry name" value="EpsG"/>
    <property type="match status" value="1"/>
</dbReference>
<sequence>MTIYLLMFVYISFLTFFSLKYEDKEQELKFLVFPTFLFFIIIAGFRTSSVGGDLGTYIHIFESNDLQLPDLSNLFRSRFEIGYLVSNIFLRNFSSHYTFLLFAYAFITLFFWFFVLYKHSKNVYMSLLIYLSSLGLFFYSLSNIRQGLAIALSFLGFHYLVKNKKILASIFILLTPLFHTSGIVCLLFFPLKKIVLNKRAYQFVFILFLIIFPFIKQIATTFISFFPQYTSYLESSWFLESNKWAPIFLTIWYGIVLVFGELVIRKQKLSTEEEFIRSLFFITFLLTASTLQTSLFGRFAHYFTPFICLYIPMILSKIGEKKVQWILFYLVILVYASIFLVIVYFKIDWYNIVPYRSVIVDWLIGN</sequence>
<dbReference type="Proteomes" id="UP000033415">
    <property type="component" value="Unassembled WGS sequence"/>
</dbReference>
<evidence type="ECO:0000313" key="3">
    <source>
        <dbReference type="Proteomes" id="UP000033415"/>
    </source>
</evidence>
<comment type="caution">
    <text evidence="2">The sequence shown here is derived from an EMBL/GenBank/DDBJ whole genome shotgun (WGS) entry which is preliminary data.</text>
</comment>
<dbReference type="PATRIC" id="fig|28037.100.peg.1061"/>
<feature type="transmembrane region" description="Helical" evidence="1">
    <location>
        <begin position="203"/>
        <end position="224"/>
    </location>
</feature>
<evidence type="ECO:0000313" key="2">
    <source>
        <dbReference type="EMBL" id="KJQ73108.1"/>
    </source>
</evidence>
<reference evidence="2 3" key="1">
    <citation type="submission" date="2015-02" db="EMBL/GenBank/DDBJ databases">
        <title>Evolution of amylase-binding proteins of oral streptococcal species.</title>
        <authorList>
            <person name="Haase E.M."/>
        </authorList>
    </citation>
    <scope>NUCLEOTIDE SEQUENCE [LARGE SCALE GENOMIC DNA]</scope>
    <source>
        <strain evidence="2 3">SK137</strain>
    </source>
</reference>
<feature type="transmembrane region" description="Helical" evidence="1">
    <location>
        <begin position="166"/>
        <end position="191"/>
    </location>
</feature>
<feature type="transmembrane region" description="Helical" evidence="1">
    <location>
        <begin position="244"/>
        <end position="263"/>
    </location>
</feature>
<dbReference type="AlphaFoldDB" id="A0A081Q230"/>
<protein>
    <recommendedName>
        <fullName evidence="4">EpsG family protein</fullName>
    </recommendedName>
</protein>
<feature type="transmembrane region" description="Helical" evidence="1">
    <location>
        <begin position="97"/>
        <end position="115"/>
    </location>
</feature>
<keyword evidence="1" id="KW-1133">Transmembrane helix</keyword>
<dbReference type="EMBL" id="JYGQ01000001">
    <property type="protein sequence ID" value="KJQ73108.1"/>
    <property type="molecule type" value="Genomic_DNA"/>
</dbReference>
<organism evidence="2 3">
    <name type="scientific">Streptococcus mitis</name>
    <dbReference type="NCBI Taxonomy" id="28037"/>
    <lineage>
        <taxon>Bacteria</taxon>
        <taxon>Bacillati</taxon>
        <taxon>Bacillota</taxon>
        <taxon>Bacilli</taxon>
        <taxon>Lactobacillales</taxon>
        <taxon>Streptococcaceae</taxon>
        <taxon>Streptococcus</taxon>
        <taxon>Streptococcus mitis group</taxon>
    </lineage>
</organism>
<dbReference type="RefSeq" id="WP_033686963.1">
    <property type="nucleotide sequence ID" value="NZ_JYGQ01000001.1"/>
</dbReference>
<keyword evidence="1" id="KW-0472">Membrane</keyword>
<keyword evidence="1" id="KW-0812">Transmembrane</keyword>